<dbReference type="PANTHER" id="PTHR28518">
    <property type="entry name" value="TRNA-SPLICING ENDONUCLEASE SUBUNIT SEN15"/>
    <property type="match status" value="1"/>
</dbReference>
<evidence type="ECO:0000256" key="1">
    <source>
        <dbReference type="ARBA" id="ARBA00006091"/>
    </source>
</evidence>
<dbReference type="EMBL" id="SWFT01000120">
    <property type="protein sequence ID" value="KAA8899856.1"/>
    <property type="molecule type" value="Genomic_DNA"/>
</dbReference>
<evidence type="ECO:0000256" key="2">
    <source>
        <dbReference type="ARBA" id="ARBA00022694"/>
    </source>
</evidence>
<dbReference type="SUPFAM" id="SSF53032">
    <property type="entry name" value="tRNA-intron endonuclease catalytic domain-like"/>
    <property type="match status" value="1"/>
</dbReference>
<dbReference type="Pfam" id="PF09631">
    <property type="entry name" value="Sen15"/>
    <property type="match status" value="1"/>
</dbReference>
<protein>
    <recommendedName>
        <fullName evidence="3">tRNA-splicing endonuclease subunit Sen15 domain-containing protein</fullName>
    </recommendedName>
</protein>
<organism evidence="4 5">
    <name type="scientific">Diutina rugosa</name>
    <name type="common">Yeast</name>
    <name type="synonym">Candida rugosa</name>
    <dbReference type="NCBI Taxonomy" id="5481"/>
    <lineage>
        <taxon>Eukaryota</taxon>
        <taxon>Fungi</taxon>
        <taxon>Dikarya</taxon>
        <taxon>Ascomycota</taxon>
        <taxon>Saccharomycotina</taxon>
        <taxon>Pichiomycetes</taxon>
        <taxon>Debaryomycetaceae</taxon>
        <taxon>Diutina</taxon>
    </lineage>
</organism>
<dbReference type="InterPro" id="IPR011856">
    <property type="entry name" value="tRNA_endonuc-like_dom_sf"/>
</dbReference>
<comment type="caution">
    <text evidence="4">The sequence shown here is derived from an EMBL/GenBank/DDBJ whole genome shotgun (WGS) entry which is preliminary data.</text>
</comment>
<dbReference type="RefSeq" id="XP_034011134.1">
    <property type="nucleotide sequence ID" value="XM_034156951.1"/>
</dbReference>
<dbReference type="GO" id="GO:0000214">
    <property type="term" value="C:tRNA-intron endonuclease complex"/>
    <property type="evidence" value="ECO:0007669"/>
    <property type="project" value="InterPro"/>
</dbReference>
<evidence type="ECO:0000313" key="4">
    <source>
        <dbReference type="EMBL" id="KAA8899856.1"/>
    </source>
</evidence>
<accession>A0A642UQI5</accession>
<dbReference type="AlphaFoldDB" id="A0A642UQI5"/>
<feature type="domain" description="tRNA-splicing endonuclease subunit Sen15" evidence="3">
    <location>
        <begin position="7"/>
        <end position="110"/>
    </location>
</feature>
<dbReference type="GeneID" id="54782764"/>
<dbReference type="GO" id="GO:0003676">
    <property type="term" value="F:nucleic acid binding"/>
    <property type="evidence" value="ECO:0007669"/>
    <property type="project" value="InterPro"/>
</dbReference>
<dbReference type="OrthoDB" id="10002170at2759"/>
<dbReference type="Proteomes" id="UP000449547">
    <property type="component" value="Unassembled WGS sequence"/>
</dbReference>
<gene>
    <name evidence="4" type="ORF">DIURU_004113</name>
</gene>
<dbReference type="OMA" id="VYYFVYK"/>
<reference evidence="4 5" key="1">
    <citation type="submission" date="2019-07" db="EMBL/GenBank/DDBJ databases">
        <title>Genome assembly of two rare yeast pathogens: Diutina rugosa and Trichomonascus ciferrii.</title>
        <authorList>
            <person name="Mixao V."/>
            <person name="Saus E."/>
            <person name="Hansen A."/>
            <person name="Lass-Flor C."/>
            <person name="Gabaldon T."/>
        </authorList>
    </citation>
    <scope>NUCLEOTIDE SEQUENCE [LARGE SCALE GENOMIC DNA]</scope>
    <source>
        <strain evidence="4 5">CBS 613</strain>
    </source>
</reference>
<dbReference type="InterPro" id="IPR042777">
    <property type="entry name" value="Sen15_fungi"/>
</dbReference>
<keyword evidence="5" id="KW-1185">Reference proteome</keyword>
<keyword evidence="2" id="KW-0819">tRNA processing</keyword>
<dbReference type="Gene3D" id="3.40.1350.10">
    <property type="match status" value="1"/>
</dbReference>
<dbReference type="VEuPathDB" id="FungiDB:DIURU_004113"/>
<dbReference type="InterPro" id="IPR036167">
    <property type="entry name" value="tRNA_intron_Endo_cat-like_sf"/>
</dbReference>
<dbReference type="InterPro" id="IPR018593">
    <property type="entry name" value="tRNA-endonuc_su_Sen15"/>
</dbReference>
<dbReference type="GO" id="GO:0000379">
    <property type="term" value="P:tRNA-type intron splice site recognition and cleavage"/>
    <property type="evidence" value="ECO:0007669"/>
    <property type="project" value="InterPro"/>
</dbReference>
<evidence type="ECO:0000259" key="3">
    <source>
        <dbReference type="Pfam" id="PF09631"/>
    </source>
</evidence>
<comment type="similarity">
    <text evidence="1">Belongs to the SEN15 family.</text>
</comment>
<sequence>MELAQRVHTNLVHYNQWNDVAIESTSMGPVLRGTPPDKLDGRDDLILQEWVVPKQVTDQTVSVTQINQWFEAIATVAKSRPARVTMAIEGADGTIVYYFVHDGVTKPRQN</sequence>
<proteinExistence type="inferred from homology"/>
<dbReference type="GO" id="GO:0000213">
    <property type="term" value="F:tRNA-intron lyase activity"/>
    <property type="evidence" value="ECO:0007669"/>
    <property type="project" value="TreeGrafter"/>
</dbReference>
<evidence type="ECO:0000313" key="5">
    <source>
        <dbReference type="Proteomes" id="UP000449547"/>
    </source>
</evidence>
<dbReference type="PANTHER" id="PTHR28518:SF1">
    <property type="entry name" value="TRNA-SPLICING ENDONUCLEASE SUBUNIT SEN15"/>
    <property type="match status" value="1"/>
</dbReference>
<name>A0A642UQI5_DIURU</name>